<gene>
    <name evidence="4" type="ORF">GCM10022247_35910</name>
</gene>
<dbReference type="Proteomes" id="UP001501747">
    <property type="component" value="Unassembled WGS sequence"/>
</dbReference>
<comment type="caution">
    <text evidence="4">The sequence shown here is derived from an EMBL/GenBank/DDBJ whole genome shotgun (WGS) entry which is preliminary data.</text>
</comment>
<evidence type="ECO:0000256" key="2">
    <source>
        <dbReference type="ARBA" id="ARBA00022679"/>
    </source>
</evidence>
<evidence type="ECO:0000259" key="3">
    <source>
        <dbReference type="Pfam" id="PF00534"/>
    </source>
</evidence>
<evidence type="ECO:0000256" key="1">
    <source>
        <dbReference type="ARBA" id="ARBA00022676"/>
    </source>
</evidence>
<dbReference type="CDD" id="cd03801">
    <property type="entry name" value="GT4_PimA-like"/>
    <property type="match status" value="1"/>
</dbReference>
<feature type="domain" description="Glycosyl transferase family 1" evidence="3">
    <location>
        <begin position="252"/>
        <end position="417"/>
    </location>
</feature>
<accession>A0ABP7SE92</accession>
<name>A0ABP7SE92_9PSEU</name>
<dbReference type="PANTHER" id="PTHR12526:SF510">
    <property type="entry name" value="D-INOSITOL 3-PHOSPHATE GLYCOSYLTRANSFERASE"/>
    <property type="match status" value="1"/>
</dbReference>
<keyword evidence="1" id="KW-0328">Glycosyltransferase</keyword>
<evidence type="ECO:0000313" key="4">
    <source>
        <dbReference type="EMBL" id="GAA4010518.1"/>
    </source>
</evidence>
<organism evidence="4 5">
    <name type="scientific">Allokutzneria multivorans</name>
    <dbReference type="NCBI Taxonomy" id="1142134"/>
    <lineage>
        <taxon>Bacteria</taxon>
        <taxon>Bacillati</taxon>
        <taxon>Actinomycetota</taxon>
        <taxon>Actinomycetes</taxon>
        <taxon>Pseudonocardiales</taxon>
        <taxon>Pseudonocardiaceae</taxon>
        <taxon>Allokutzneria</taxon>
    </lineage>
</organism>
<dbReference type="PANTHER" id="PTHR12526">
    <property type="entry name" value="GLYCOSYLTRANSFERASE"/>
    <property type="match status" value="1"/>
</dbReference>
<sequence>MNLGDLHIITYDMRGTIVHTGQPKPCRQTGLVVHTHQLLAGLALRTPQARVAVTQTGGRRSNAYRLETPEGLTVLAQGVDTSFRDCLAPAAGVGKDPALVRRFYEEEIDNRANPVYASLARQYGEVIAAAGSANLLLQNINPIVGVLKAEQHGHLDALRLGPLNLTCVVHDLADAPHRFEYLRRRMALSGHRIHLVAVSGAVRHRLLEAGLPADRITTVPNGLDVAGFRDRLATARSTRVFDAVRARNHLPPGRIVLVSARRVLWKGHLDVLDAVAALRADGALQDAVVVFNGHNLTDTREAGYQELLARRISELGLRGRVFLLDDLDPLEVASCYEAAHIAVLPSREPEAFGYANIEAMLAGVPVITTAHGAPLDYIEDGRSGVLVPPSDPAAIAAALRVLLTDAPTHACIGAAGRVSAQQFTVESMIDGYLSVIASLQAGEA</sequence>
<dbReference type="Pfam" id="PF00534">
    <property type="entry name" value="Glycos_transf_1"/>
    <property type="match status" value="1"/>
</dbReference>
<proteinExistence type="predicted"/>
<dbReference type="EMBL" id="BAABAL010000012">
    <property type="protein sequence ID" value="GAA4010518.1"/>
    <property type="molecule type" value="Genomic_DNA"/>
</dbReference>
<dbReference type="RefSeq" id="WP_344876160.1">
    <property type="nucleotide sequence ID" value="NZ_BAABAL010000012.1"/>
</dbReference>
<protein>
    <recommendedName>
        <fullName evidence="3">Glycosyl transferase family 1 domain-containing protein</fullName>
    </recommendedName>
</protein>
<keyword evidence="5" id="KW-1185">Reference proteome</keyword>
<evidence type="ECO:0000313" key="5">
    <source>
        <dbReference type="Proteomes" id="UP001501747"/>
    </source>
</evidence>
<dbReference type="SUPFAM" id="SSF53756">
    <property type="entry name" value="UDP-Glycosyltransferase/glycogen phosphorylase"/>
    <property type="match status" value="1"/>
</dbReference>
<reference evidence="5" key="1">
    <citation type="journal article" date="2019" name="Int. J. Syst. Evol. Microbiol.">
        <title>The Global Catalogue of Microorganisms (GCM) 10K type strain sequencing project: providing services to taxonomists for standard genome sequencing and annotation.</title>
        <authorList>
            <consortium name="The Broad Institute Genomics Platform"/>
            <consortium name="The Broad Institute Genome Sequencing Center for Infectious Disease"/>
            <person name="Wu L."/>
            <person name="Ma J."/>
        </authorList>
    </citation>
    <scope>NUCLEOTIDE SEQUENCE [LARGE SCALE GENOMIC DNA]</scope>
    <source>
        <strain evidence="5">JCM 17342</strain>
    </source>
</reference>
<keyword evidence="2" id="KW-0808">Transferase</keyword>
<dbReference type="Gene3D" id="3.40.50.2000">
    <property type="entry name" value="Glycogen Phosphorylase B"/>
    <property type="match status" value="2"/>
</dbReference>
<dbReference type="InterPro" id="IPR001296">
    <property type="entry name" value="Glyco_trans_1"/>
</dbReference>